<dbReference type="GO" id="GO:0016020">
    <property type="term" value="C:membrane"/>
    <property type="evidence" value="ECO:0007669"/>
    <property type="project" value="UniProtKB-SubCell"/>
</dbReference>
<evidence type="ECO:0000256" key="3">
    <source>
        <dbReference type="ARBA" id="ARBA00022692"/>
    </source>
</evidence>
<dbReference type="RefSeq" id="XP_032116984.1">
    <property type="nucleotide sequence ID" value="XM_032261093.1"/>
</dbReference>
<name>A0A6J3GGA6_SAPAP</name>
<dbReference type="Proteomes" id="UP000504640">
    <property type="component" value="Unplaced"/>
</dbReference>
<evidence type="ECO:0000256" key="6">
    <source>
        <dbReference type="SAM" id="Phobius"/>
    </source>
</evidence>
<feature type="transmembrane region" description="Helical" evidence="6">
    <location>
        <begin position="20"/>
        <end position="42"/>
    </location>
</feature>
<keyword evidence="3 6" id="KW-0812">Transmembrane</keyword>
<dbReference type="InterPro" id="IPR002995">
    <property type="entry name" value="Surf4"/>
</dbReference>
<dbReference type="GeneID" id="116538612"/>
<protein>
    <submittedName>
        <fullName evidence="8">Surfeit locus protein 4-like</fullName>
    </submittedName>
</protein>
<accession>A0A6J3GGA6</accession>
<organism evidence="7 8">
    <name type="scientific">Sapajus apella</name>
    <name type="common">Brown-capped capuchin</name>
    <name type="synonym">Cebus apella</name>
    <dbReference type="NCBI Taxonomy" id="9515"/>
    <lineage>
        <taxon>Eukaryota</taxon>
        <taxon>Metazoa</taxon>
        <taxon>Chordata</taxon>
        <taxon>Craniata</taxon>
        <taxon>Vertebrata</taxon>
        <taxon>Euteleostomi</taxon>
        <taxon>Mammalia</taxon>
        <taxon>Eutheria</taxon>
        <taxon>Euarchontoglires</taxon>
        <taxon>Primates</taxon>
        <taxon>Haplorrhini</taxon>
        <taxon>Platyrrhini</taxon>
        <taxon>Cebidae</taxon>
        <taxon>Cebinae</taxon>
        <taxon>Sapajus</taxon>
    </lineage>
</organism>
<evidence type="ECO:0000256" key="5">
    <source>
        <dbReference type="ARBA" id="ARBA00023136"/>
    </source>
</evidence>
<evidence type="ECO:0000313" key="8">
    <source>
        <dbReference type="RefSeq" id="XP_032116984.1"/>
    </source>
</evidence>
<sequence>MWFQWSGQHDYIDTTWNCGYLLAWSFIFLNLLGQLTGCSLVLNRNFVQYACFGLFGISSAGTRVCGWGSLLFALVEQSF</sequence>
<feature type="transmembrane region" description="Helical" evidence="6">
    <location>
        <begin position="49"/>
        <end position="75"/>
    </location>
</feature>
<proteinExistence type="inferred from homology"/>
<dbReference type="AlphaFoldDB" id="A0A6J3GGA6"/>
<evidence type="ECO:0000256" key="1">
    <source>
        <dbReference type="ARBA" id="ARBA00004141"/>
    </source>
</evidence>
<keyword evidence="4 6" id="KW-1133">Transmembrane helix</keyword>
<dbReference type="Pfam" id="PF02077">
    <property type="entry name" value="SURF4"/>
    <property type="match status" value="1"/>
</dbReference>
<comment type="subcellular location">
    <subcellularLocation>
        <location evidence="1">Membrane</location>
        <topology evidence="1">Multi-pass membrane protein</topology>
    </subcellularLocation>
</comment>
<evidence type="ECO:0000256" key="4">
    <source>
        <dbReference type="ARBA" id="ARBA00022989"/>
    </source>
</evidence>
<reference evidence="8" key="1">
    <citation type="submission" date="2025-08" db="UniProtKB">
        <authorList>
            <consortium name="RefSeq"/>
        </authorList>
    </citation>
    <scope>IDENTIFICATION</scope>
    <source>
        <tissue evidence="8">Blood</tissue>
    </source>
</reference>
<evidence type="ECO:0000313" key="7">
    <source>
        <dbReference type="Proteomes" id="UP000504640"/>
    </source>
</evidence>
<gene>
    <name evidence="8" type="primary">LOC116538612</name>
</gene>
<comment type="similarity">
    <text evidence="2">Belongs to the SURF4 family.</text>
</comment>
<keyword evidence="7" id="KW-1185">Reference proteome</keyword>
<evidence type="ECO:0000256" key="2">
    <source>
        <dbReference type="ARBA" id="ARBA00006945"/>
    </source>
</evidence>
<keyword evidence="5 6" id="KW-0472">Membrane</keyword>